<dbReference type="HOGENOM" id="CLU_2085383_0_0_1"/>
<name>G7E1C0_MIXOS</name>
<dbReference type="RefSeq" id="XP_014567333.1">
    <property type="nucleotide sequence ID" value="XM_014711847.1"/>
</dbReference>
<reference evidence="2 3" key="2">
    <citation type="journal article" date="2012" name="Open Biol.">
        <title>Characteristics of nucleosomes and linker DNA regions on the genome of the basidiomycete Mixia osmundae revealed by mono- and dinucleosome mapping.</title>
        <authorList>
            <person name="Nishida H."/>
            <person name="Kondo S."/>
            <person name="Matsumoto T."/>
            <person name="Suzuki Y."/>
            <person name="Yoshikawa H."/>
            <person name="Taylor T.D."/>
            <person name="Sugiyama J."/>
        </authorList>
    </citation>
    <scope>NUCLEOTIDE SEQUENCE [LARGE SCALE GENOMIC DNA]</scope>
    <source>
        <strain evidence="3">CBS 9802 / IAM 14324 / JCM 22182 / KY 12970</strain>
    </source>
</reference>
<proteinExistence type="predicted"/>
<gene>
    <name evidence="2" type="primary">Mo03300</name>
    <name evidence="2" type="ORF">E5Q_03300</name>
</gene>
<accession>G7E1C0</accession>
<evidence type="ECO:0000313" key="2">
    <source>
        <dbReference type="EMBL" id="GAA96630.1"/>
    </source>
</evidence>
<keyword evidence="1" id="KW-0732">Signal</keyword>
<sequence>MFAFLRVLALAVLAISFTCVRGEYIFGGCGEDVCDVLMQVAYNGEHTHAGIRAKPEGGSLKLLDQGWAKCSWMSYYCANLNVSEIHYVTYDVAGKLPVLTTTGDKIRCYVTYVCGQP</sequence>
<keyword evidence="3" id="KW-1185">Reference proteome</keyword>
<dbReference type="Proteomes" id="UP000009131">
    <property type="component" value="Unassembled WGS sequence"/>
</dbReference>
<dbReference type="EMBL" id="BABT02000102">
    <property type="protein sequence ID" value="GAA96630.1"/>
    <property type="molecule type" value="Genomic_DNA"/>
</dbReference>
<protein>
    <submittedName>
        <fullName evidence="2">Uncharacterized protein</fullName>
    </submittedName>
</protein>
<feature type="signal peptide" evidence="1">
    <location>
        <begin position="1"/>
        <end position="22"/>
    </location>
</feature>
<comment type="caution">
    <text evidence="2">The sequence shown here is derived from an EMBL/GenBank/DDBJ whole genome shotgun (WGS) entry which is preliminary data.</text>
</comment>
<evidence type="ECO:0000256" key="1">
    <source>
        <dbReference type="SAM" id="SignalP"/>
    </source>
</evidence>
<dbReference type="InParanoid" id="G7E1C0"/>
<evidence type="ECO:0000313" key="3">
    <source>
        <dbReference type="Proteomes" id="UP000009131"/>
    </source>
</evidence>
<reference evidence="2 3" key="1">
    <citation type="journal article" date="2011" name="J. Gen. Appl. Microbiol.">
        <title>Draft genome sequencing of the enigmatic basidiomycete Mixia osmundae.</title>
        <authorList>
            <person name="Nishida H."/>
            <person name="Nagatsuka Y."/>
            <person name="Sugiyama J."/>
        </authorList>
    </citation>
    <scope>NUCLEOTIDE SEQUENCE [LARGE SCALE GENOMIC DNA]</scope>
    <source>
        <strain evidence="3">CBS 9802 / IAM 14324 / JCM 22182 / KY 12970</strain>
    </source>
</reference>
<dbReference type="AlphaFoldDB" id="G7E1C0"/>
<organism evidence="2 3">
    <name type="scientific">Mixia osmundae (strain CBS 9802 / IAM 14324 / JCM 22182 / KY 12970)</name>
    <dbReference type="NCBI Taxonomy" id="764103"/>
    <lineage>
        <taxon>Eukaryota</taxon>
        <taxon>Fungi</taxon>
        <taxon>Dikarya</taxon>
        <taxon>Basidiomycota</taxon>
        <taxon>Pucciniomycotina</taxon>
        <taxon>Mixiomycetes</taxon>
        <taxon>Mixiales</taxon>
        <taxon>Mixiaceae</taxon>
        <taxon>Mixia</taxon>
    </lineage>
</organism>
<feature type="chain" id="PRO_5009955719" evidence="1">
    <location>
        <begin position="23"/>
        <end position="117"/>
    </location>
</feature>